<evidence type="ECO:0000256" key="4">
    <source>
        <dbReference type="SAM" id="MobiDB-lite"/>
    </source>
</evidence>
<dbReference type="InterPro" id="IPR002738">
    <property type="entry name" value="RNase_P_p30"/>
</dbReference>
<name>A0A4S8MCS8_DENBC</name>
<dbReference type="AlphaFoldDB" id="A0A4S8MCS8"/>
<dbReference type="Gene3D" id="3.20.20.140">
    <property type="entry name" value="Metal-dependent hydrolases"/>
    <property type="match status" value="1"/>
</dbReference>
<feature type="region of interest" description="Disordered" evidence="4">
    <location>
        <begin position="14"/>
        <end position="38"/>
    </location>
</feature>
<dbReference type="Pfam" id="PF01876">
    <property type="entry name" value="RNase_P_p30"/>
    <property type="match status" value="1"/>
</dbReference>
<sequence>MFFDLNVPISLSPVGSQVQNKNSSSKKGKAKQNQNQNQAGNASAALQFTAAQLSAIEAHLDLLVHLGYTVLALNQTIHKKIDPKTHINILDILLNQLKPRTGLVLLKRLSVILDEDSEKGFGLTSSSTQLLASYDLVSLIPTTATTFSQACLTHTLPSSSATGSSVLTANIISLPLTLNRLPFHLKHTLVRTALRNGAMFEIPYVGAIGGSSEEVLVDAGAAEQSANAKRNWWAAAREVVRVTKGKGVVVSGGVVKREDLRGPKDVANLIALLGVAQDAAHAASTSVPKSLVLRAQTRKTYRAVLSEPRLVLPEGYTTPSASATPVMNATTSTSAKVTEFTPGGETVAAAHSSSAASSTASSLMKRCREDDGEDDREGGAVKDSAVVNGDAQKQVKVQQSQGSGIVQDREKGQDGKRKKKKRKGNPEQE</sequence>
<keyword evidence="3" id="KW-0819">tRNA processing</keyword>
<proteinExistence type="inferred from homology"/>
<accession>A0A4S8MCS8</accession>
<dbReference type="Proteomes" id="UP000297245">
    <property type="component" value="Unassembled WGS sequence"/>
</dbReference>
<dbReference type="EMBL" id="ML179106">
    <property type="protein sequence ID" value="THV00317.1"/>
    <property type="molecule type" value="Genomic_DNA"/>
</dbReference>
<dbReference type="SUPFAM" id="SSF89550">
    <property type="entry name" value="PHP domain-like"/>
    <property type="match status" value="1"/>
</dbReference>
<evidence type="ECO:0000256" key="2">
    <source>
        <dbReference type="ARBA" id="ARBA00007331"/>
    </source>
</evidence>
<dbReference type="InterPro" id="IPR016195">
    <property type="entry name" value="Pol/histidinol_Pase-like"/>
</dbReference>
<evidence type="ECO:0000313" key="6">
    <source>
        <dbReference type="Proteomes" id="UP000297245"/>
    </source>
</evidence>
<gene>
    <name evidence="5" type="ORF">K435DRAFT_657450</name>
</gene>
<dbReference type="PANTHER" id="PTHR13031:SF0">
    <property type="entry name" value="RIBONUCLEASE P PROTEIN SUBUNIT P30"/>
    <property type="match status" value="1"/>
</dbReference>
<keyword evidence="6" id="KW-1185">Reference proteome</keyword>
<reference evidence="5 6" key="1">
    <citation type="journal article" date="2019" name="Nat. Ecol. Evol.">
        <title>Megaphylogeny resolves global patterns of mushroom evolution.</title>
        <authorList>
            <person name="Varga T."/>
            <person name="Krizsan K."/>
            <person name="Foldi C."/>
            <person name="Dima B."/>
            <person name="Sanchez-Garcia M."/>
            <person name="Sanchez-Ramirez S."/>
            <person name="Szollosi G.J."/>
            <person name="Szarkandi J.G."/>
            <person name="Papp V."/>
            <person name="Albert L."/>
            <person name="Andreopoulos W."/>
            <person name="Angelini C."/>
            <person name="Antonin V."/>
            <person name="Barry K.W."/>
            <person name="Bougher N.L."/>
            <person name="Buchanan P."/>
            <person name="Buyck B."/>
            <person name="Bense V."/>
            <person name="Catcheside P."/>
            <person name="Chovatia M."/>
            <person name="Cooper J."/>
            <person name="Damon W."/>
            <person name="Desjardin D."/>
            <person name="Finy P."/>
            <person name="Geml J."/>
            <person name="Haridas S."/>
            <person name="Hughes K."/>
            <person name="Justo A."/>
            <person name="Karasinski D."/>
            <person name="Kautmanova I."/>
            <person name="Kiss B."/>
            <person name="Kocsube S."/>
            <person name="Kotiranta H."/>
            <person name="LaButti K.M."/>
            <person name="Lechner B.E."/>
            <person name="Liimatainen K."/>
            <person name="Lipzen A."/>
            <person name="Lukacs Z."/>
            <person name="Mihaltcheva S."/>
            <person name="Morgado L.N."/>
            <person name="Niskanen T."/>
            <person name="Noordeloos M.E."/>
            <person name="Ohm R.A."/>
            <person name="Ortiz-Santana B."/>
            <person name="Ovrebo C."/>
            <person name="Racz N."/>
            <person name="Riley R."/>
            <person name="Savchenko A."/>
            <person name="Shiryaev A."/>
            <person name="Soop K."/>
            <person name="Spirin V."/>
            <person name="Szebenyi C."/>
            <person name="Tomsovsky M."/>
            <person name="Tulloss R.E."/>
            <person name="Uehling J."/>
            <person name="Grigoriev I.V."/>
            <person name="Vagvolgyi C."/>
            <person name="Papp T."/>
            <person name="Martin F.M."/>
            <person name="Miettinen O."/>
            <person name="Hibbett D.S."/>
            <person name="Nagy L.G."/>
        </authorList>
    </citation>
    <scope>NUCLEOTIDE SEQUENCE [LARGE SCALE GENOMIC DNA]</scope>
    <source>
        <strain evidence="5 6">CBS 962.96</strain>
    </source>
</reference>
<comment type="subcellular location">
    <subcellularLocation>
        <location evidence="1">Nucleus</location>
    </subcellularLocation>
</comment>
<dbReference type="GO" id="GO:0008033">
    <property type="term" value="P:tRNA processing"/>
    <property type="evidence" value="ECO:0007669"/>
    <property type="project" value="UniProtKB-KW"/>
</dbReference>
<organism evidence="5 6">
    <name type="scientific">Dendrothele bispora (strain CBS 962.96)</name>
    <dbReference type="NCBI Taxonomy" id="1314807"/>
    <lineage>
        <taxon>Eukaryota</taxon>
        <taxon>Fungi</taxon>
        <taxon>Dikarya</taxon>
        <taxon>Basidiomycota</taxon>
        <taxon>Agaricomycotina</taxon>
        <taxon>Agaricomycetes</taxon>
        <taxon>Agaricomycetidae</taxon>
        <taxon>Agaricales</taxon>
        <taxon>Agaricales incertae sedis</taxon>
        <taxon>Dendrothele</taxon>
    </lineage>
</organism>
<evidence type="ECO:0000256" key="1">
    <source>
        <dbReference type="ARBA" id="ARBA00004123"/>
    </source>
</evidence>
<feature type="compositionally biased region" description="Low complexity" evidence="4">
    <location>
        <begin position="349"/>
        <end position="362"/>
    </location>
</feature>
<dbReference type="GO" id="GO:0003723">
    <property type="term" value="F:RNA binding"/>
    <property type="evidence" value="ECO:0007669"/>
    <property type="project" value="TreeGrafter"/>
</dbReference>
<evidence type="ECO:0000256" key="3">
    <source>
        <dbReference type="ARBA" id="ARBA00022694"/>
    </source>
</evidence>
<dbReference type="GO" id="GO:0005655">
    <property type="term" value="C:nucleolar ribonuclease P complex"/>
    <property type="evidence" value="ECO:0007669"/>
    <property type="project" value="TreeGrafter"/>
</dbReference>
<comment type="similarity">
    <text evidence="2">Belongs to the eukaryotic/archaeal RNase P protein component 3 family.</text>
</comment>
<feature type="compositionally biased region" description="Low complexity" evidence="4">
    <location>
        <begin position="392"/>
        <end position="404"/>
    </location>
</feature>
<feature type="region of interest" description="Disordered" evidence="4">
    <location>
        <begin position="349"/>
        <end position="429"/>
    </location>
</feature>
<evidence type="ECO:0000313" key="5">
    <source>
        <dbReference type="EMBL" id="THV00317.1"/>
    </source>
</evidence>
<dbReference type="OrthoDB" id="17948at2759"/>
<dbReference type="PANTHER" id="PTHR13031">
    <property type="entry name" value="RIBONUCLEASE P SUBUNIT P30"/>
    <property type="match status" value="1"/>
</dbReference>
<feature type="compositionally biased region" description="Low complexity" evidence="4">
    <location>
        <begin position="14"/>
        <end position="23"/>
    </location>
</feature>
<protein>
    <submittedName>
        <fullName evidence="5">PHP domain-like protein</fullName>
    </submittedName>
</protein>